<evidence type="ECO:0000256" key="1">
    <source>
        <dbReference type="SAM" id="MobiDB-lite"/>
    </source>
</evidence>
<dbReference type="AlphaFoldDB" id="A0A183ITR5"/>
<evidence type="ECO:0000313" key="4">
    <source>
        <dbReference type="WBParaSite" id="SBAD_0000727801-mRNA-1"/>
    </source>
</evidence>
<dbReference type="Proteomes" id="UP000270296">
    <property type="component" value="Unassembled WGS sequence"/>
</dbReference>
<organism evidence="4">
    <name type="scientific">Soboliphyme baturini</name>
    <dbReference type="NCBI Taxonomy" id="241478"/>
    <lineage>
        <taxon>Eukaryota</taxon>
        <taxon>Metazoa</taxon>
        <taxon>Ecdysozoa</taxon>
        <taxon>Nematoda</taxon>
        <taxon>Enoplea</taxon>
        <taxon>Dorylaimia</taxon>
        <taxon>Dioctophymatida</taxon>
        <taxon>Dioctophymatoidea</taxon>
        <taxon>Soboliphymatidae</taxon>
        <taxon>Soboliphyme</taxon>
    </lineage>
</organism>
<sequence>MRVRTLYLQWYMSETSTRSLIQPLIKVLFASIYEVAIRTITKDPETIPKRKEPTLDRNSTSRTRLITDNNVDQPPYYTIAPAVDQTPIFVVHER</sequence>
<keyword evidence="3" id="KW-1185">Reference proteome</keyword>
<gene>
    <name evidence="2" type="ORF">SBAD_LOCUS7012</name>
</gene>
<protein>
    <submittedName>
        <fullName evidence="2 4">Uncharacterized protein</fullName>
    </submittedName>
</protein>
<dbReference type="EMBL" id="UZAM01010243">
    <property type="protein sequence ID" value="VDP11527.1"/>
    <property type="molecule type" value="Genomic_DNA"/>
</dbReference>
<dbReference type="WBParaSite" id="SBAD_0000727801-mRNA-1">
    <property type="protein sequence ID" value="SBAD_0000727801-mRNA-1"/>
    <property type="gene ID" value="SBAD_0000727801"/>
</dbReference>
<accession>A0A183ITR5</accession>
<name>A0A183ITR5_9BILA</name>
<evidence type="ECO:0000313" key="3">
    <source>
        <dbReference type="Proteomes" id="UP000270296"/>
    </source>
</evidence>
<feature type="compositionally biased region" description="Polar residues" evidence="1">
    <location>
        <begin position="56"/>
        <end position="69"/>
    </location>
</feature>
<reference evidence="2 3" key="2">
    <citation type="submission" date="2018-11" db="EMBL/GenBank/DDBJ databases">
        <authorList>
            <consortium name="Pathogen Informatics"/>
        </authorList>
    </citation>
    <scope>NUCLEOTIDE SEQUENCE [LARGE SCALE GENOMIC DNA]</scope>
</reference>
<feature type="region of interest" description="Disordered" evidence="1">
    <location>
        <begin position="47"/>
        <end position="69"/>
    </location>
</feature>
<reference evidence="4" key="1">
    <citation type="submission" date="2016-06" db="UniProtKB">
        <authorList>
            <consortium name="WormBaseParasite"/>
        </authorList>
    </citation>
    <scope>IDENTIFICATION</scope>
</reference>
<proteinExistence type="predicted"/>
<evidence type="ECO:0000313" key="2">
    <source>
        <dbReference type="EMBL" id="VDP11527.1"/>
    </source>
</evidence>